<protein>
    <submittedName>
        <fullName evidence="1">Uncharacterized protein</fullName>
    </submittedName>
</protein>
<accession>A0A1H5SF74</accession>
<organism evidence="1 2">
    <name type="scientific">Flavobacterium urumqiense</name>
    <dbReference type="NCBI Taxonomy" id="935224"/>
    <lineage>
        <taxon>Bacteria</taxon>
        <taxon>Pseudomonadati</taxon>
        <taxon>Bacteroidota</taxon>
        <taxon>Flavobacteriia</taxon>
        <taxon>Flavobacteriales</taxon>
        <taxon>Flavobacteriaceae</taxon>
        <taxon>Flavobacterium</taxon>
    </lineage>
</organism>
<reference evidence="2" key="1">
    <citation type="submission" date="2016-10" db="EMBL/GenBank/DDBJ databases">
        <authorList>
            <person name="Varghese N."/>
            <person name="Submissions S."/>
        </authorList>
    </citation>
    <scope>NUCLEOTIDE SEQUENCE [LARGE SCALE GENOMIC DNA]</scope>
    <source>
        <strain evidence="2">CGMCC 1.9230</strain>
    </source>
</reference>
<name>A0A1H5SF74_9FLAO</name>
<sequence>MNLYFLQYFSYLIYATNVILKNKQRRFMTNQQKNSIINEKMWLEIRNRKDLRMVKAANIIFVSDKNFKVFVNKRSNFTNLRSSA</sequence>
<dbReference type="AlphaFoldDB" id="A0A1H5SF74"/>
<gene>
    <name evidence="1" type="ORF">SAMN04488130_101235</name>
</gene>
<evidence type="ECO:0000313" key="1">
    <source>
        <dbReference type="EMBL" id="SEF48407.1"/>
    </source>
</evidence>
<evidence type="ECO:0000313" key="2">
    <source>
        <dbReference type="Proteomes" id="UP000236737"/>
    </source>
</evidence>
<proteinExistence type="predicted"/>
<dbReference type="Proteomes" id="UP000236737">
    <property type="component" value="Unassembled WGS sequence"/>
</dbReference>
<dbReference type="EMBL" id="FNVP01000001">
    <property type="protein sequence ID" value="SEF48407.1"/>
    <property type="molecule type" value="Genomic_DNA"/>
</dbReference>
<keyword evidence="2" id="KW-1185">Reference proteome</keyword>